<evidence type="ECO:0000313" key="3">
    <source>
        <dbReference type="EMBL" id="RKU40212.1"/>
    </source>
</evidence>
<accession>A0A420XX21</accession>
<evidence type="ECO:0000313" key="4">
    <source>
        <dbReference type="Proteomes" id="UP000275385"/>
    </source>
</evidence>
<dbReference type="Gene3D" id="1.10.287.920">
    <property type="entry name" value="Pheromone alpha factor receptor"/>
    <property type="match status" value="1"/>
</dbReference>
<proteinExistence type="predicted"/>
<keyword evidence="2" id="KW-0812">Transmembrane</keyword>
<keyword evidence="2" id="KW-0472">Membrane</keyword>
<protein>
    <submittedName>
        <fullName evidence="3">Proteasome subunit beta type-5</fullName>
    </submittedName>
</protein>
<sequence>MADTTGSTDSFSVFNQTFVLLGPDGITQYPVTVDMVDMIYHTALATQANYGSQIGATVIMLLVCLIMTPKSKFARIPTLINIVALAFNLIRIVLLVWYPASAWFEFYVIMTGDISTIARSNYNTSAAATFFTIPVTILMLSALAIQAWTMVQLWPKAMKVGAMGVSAMVIMTSVGFKIADSIYQALWILNQVEAPRWVRKVDLACSAASICYFCFLFNIRLLIHMWKNHSILPSVKGLSAMEVLVMTNGILMFIPTIFCILEFPTFFTDFEFGSLTYTSVVIVLPLGTLAAQRIANPSSFNGSVHGSRTQPPGSGNSYEPALKSWHSGTEGSSGISSTVTSDGRLDRERQSSLQDGGYAKYGCADLEKGVRVDRRIEHSEETYH</sequence>
<reference evidence="3 4" key="1">
    <citation type="submission" date="2018-08" db="EMBL/GenBank/DDBJ databases">
        <title>Draft genome of the lignicolous fungus Coniochaeta pulveracea.</title>
        <authorList>
            <person name="Borstlap C.J."/>
            <person name="De Witt R.N."/>
            <person name="Botha A."/>
            <person name="Volschenk H."/>
        </authorList>
    </citation>
    <scope>NUCLEOTIDE SEQUENCE [LARGE SCALE GENOMIC DNA]</scope>
    <source>
        <strain evidence="3 4">CAB683</strain>
    </source>
</reference>
<evidence type="ECO:0000256" key="2">
    <source>
        <dbReference type="SAM" id="Phobius"/>
    </source>
</evidence>
<name>A0A420XX21_9PEZI</name>
<dbReference type="GO" id="GO:0038038">
    <property type="term" value="C:G protein-coupled receptor homodimeric complex"/>
    <property type="evidence" value="ECO:0007669"/>
    <property type="project" value="TreeGrafter"/>
</dbReference>
<dbReference type="CDD" id="cd14939">
    <property type="entry name" value="7tmD_STE2"/>
    <property type="match status" value="1"/>
</dbReference>
<feature type="compositionally biased region" description="Low complexity" evidence="1">
    <location>
        <begin position="327"/>
        <end position="341"/>
    </location>
</feature>
<dbReference type="GO" id="GO:0000502">
    <property type="term" value="C:proteasome complex"/>
    <property type="evidence" value="ECO:0007669"/>
    <property type="project" value="UniProtKB-KW"/>
</dbReference>
<comment type="caution">
    <text evidence="3">The sequence shown here is derived from an EMBL/GenBank/DDBJ whole genome shotgun (WGS) entry which is preliminary data.</text>
</comment>
<feature type="transmembrane region" description="Helical" evidence="2">
    <location>
        <begin position="79"/>
        <end position="100"/>
    </location>
</feature>
<feature type="compositionally biased region" description="Polar residues" evidence="1">
    <location>
        <begin position="301"/>
        <end position="317"/>
    </location>
</feature>
<dbReference type="GO" id="GO:0004932">
    <property type="term" value="F:mating-type factor pheromone receptor activity"/>
    <property type="evidence" value="ECO:0007669"/>
    <property type="project" value="InterPro"/>
</dbReference>
<evidence type="ECO:0000256" key="1">
    <source>
        <dbReference type="SAM" id="MobiDB-lite"/>
    </source>
</evidence>
<feature type="transmembrane region" description="Helical" evidence="2">
    <location>
        <begin position="203"/>
        <end position="223"/>
    </location>
</feature>
<feature type="region of interest" description="Disordered" evidence="1">
    <location>
        <begin position="301"/>
        <end position="352"/>
    </location>
</feature>
<dbReference type="PANTHER" id="PTHR28009">
    <property type="entry name" value="PHEROMONE ALPHA FACTOR RECEPTOR"/>
    <property type="match status" value="1"/>
</dbReference>
<dbReference type="AlphaFoldDB" id="A0A420XX21"/>
<dbReference type="PANTHER" id="PTHR28009:SF1">
    <property type="entry name" value="PHEROMONE ALPHA FACTOR RECEPTOR"/>
    <property type="match status" value="1"/>
</dbReference>
<dbReference type="OrthoDB" id="5402633at2759"/>
<feature type="transmembrane region" description="Helical" evidence="2">
    <location>
        <begin position="50"/>
        <end position="67"/>
    </location>
</feature>
<feature type="transmembrane region" description="Helical" evidence="2">
    <location>
        <begin position="160"/>
        <end position="183"/>
    </location>
</feature>
<dbReference type="GO" id="GO:0000750">
    <property type="term" value="P:pheromone-dependent signal transduction involved in conjugation with cellular fusion"/>
    <property type="evidence" value="ECO:0007669"/>
    <property type="project" value="TreeGrafter"/>
</dbReference>
<keyword evidence="4" id="KW-1185">Reference proteome</keyword>
<keyword evidence="2" id="KW-1133">Transmembrane helix</keyword>
<organism evidence="3 4">
    <name type="scientific">Coniochaeta pulveracea</name>
    <dbReference type="NCBI Taxonomy" id="177199"/>
    <lineage>
        <taxon>Eukaryota</taxon>
        <taxon>Fungi</taxon>
        <taxon>Dikarya</taxon>
        <taxon>Ascomycota</taxon>
        <taxon>Pezizomycotina</taxon>
        <taxon>Sordariomycetes</taxon>
        <taxon>Sordariomycetidae</taxon>
        <taxon>Coniochaetales</taxon>
        <taxon>Coniochaetaceae</taxon>
        <taxon>Coniochaeta</taxon>
    </lineage>
</organism>
<dbReference type="InterPro" id="IPR000366">
    <property type="entry name" value="GPCR_STE2"/>
</dbReference>
<feature type="transmembrane region" description="Helical" evidence="2">
    <location>
        <begin position="126"/>
        <end position="148"/>
    </location>
</feature>
<dbReference type="STRING" id="177199.A0A420XX21"/>
<keyword evidence="3" id="KW-0647">Proteasome</keyword>
<feature type="transmembrane region" description="Helical" evidence="2">
    <location>
        <begin position="243"/>
        <end position="266"/>
    </location>
</feature>
<dbReference type="EMBL" id="QVQW01000115">
    <property type="protein sequence ID" value="RKU40212.1"/>
    <property type="molecule type" value="Genomic_DNA"/>
</dbReference>
<dbReference type="Proteomes" id="UP000275385">
    <property type="component" value="Unassembled WGS sequence"/>
</dbReference>
<dbReference type="Pfam" id="PF02116">
    <property type="entry name" value="STE2"/>
    <property type="match status" value="1"/>
</dbReference>
<dbReference type="InterPro" id="IPR027458">
    <property type="entry name" value="STE2_TM1-TM2_sf"/>
</dbReference>
<gene>
    <name evidence="3" type="primary">PRE2_1</name>
    <name evidence="3" type="ORF">DL546_002417</name>
</gene>